<evidence type="ECO:0000313" key="2">
    <source>
        <dbReference type="Proteomes" id="UP000814140"/>
    </source>
</evidence>
<reference evidence="1" key="2">
    <citation type="journal article" date="2022" name="New Phytol.">
        <title>Evolutionary transition to the ectomycorrhizal habit in the genomes of a hyperdiverse lineage of mushroom-forming fungi.</title>
        <authorList>
            <person name="Looney B."/>
            <person name="Miyauchi S."/>
            <person name="Morin E."/>
            <person name="Drula E."/>
            <person name="Courty P.E."/>
            <person name="Kohler A."/>
            <person name="Kuo A."/>
            <person name="LaButti K."/>
            <person name="Pangilinan J."/>
            <person name="Lipzen A."/>
            <person name="Riley R."/>
            <person name="Andreopoulos W."/>
            <person name="He G."/>
            <person name="Johnson J."/>
            <person name="Nolan M."/>
            <person name="Tritt A."/>
            <person name="Barry K.W."/>
            <person name="Grigoriev I.V."/>
            <person name="Nagy L.G."/>
            <person name="Hibbett D."/>
            <person name="Henrissat B."/>
            <person name="Matheny P.B."/>
            <person name="Labbe J."/>
            <person name="Martin F.M."/>
        </authorList>
    </citation>
    <scope>NUCLEOTIDE SEQUENCE</scope>
    <source>
        <strain evidence="1">HHB10654</strain>
    </source>
</reference>
<comment type="caution">
    <text evidence="1">The sequence shown here is derived from an EMBL/GenBank/DDBJ whole genome shotgun (WGS) entry which is preliminary data.</text>
</comment>
<proteinExistence type="predicted"/>
<gene>
    <name evidence="1" type="ORF">BV25DRAFT_1843177</name>
</gene>
<protein>
    <submittedName>
        <fullName evidence="1">Uncharacterized protein</fullName>
    </submittedName>
</protein>
<keyword evidence="2" id="KW-1185">Reference proteome</keyword>
<accession>A0ACB8SGV9</accession>
<name>A0ACB8SGV9_9AGAM</name>
<dbReference type="Proteomes" id="UP000814140">
    <property type="component" value="Unassembled WGS sequence"/>
</dbReference>
<reference evidence="1" key="1">
    <citation type="submission" date="2021-03" db="EMBL/GenBank/DDBJ databases">
        <authorList>
            <consortium name="DOE Joint Genome Institute"/>
            <person name="Ahrendt S."/>
            <person name="Looney B.P."/>
            <person name="Miyauchi S."/>
            <person name="Morin E."/>
            <person name="Drula E."/>
            <person name="Courty P.E."/>
            <person name="Chicoki N."/>
            <person name="Fauchery L."/>
            <person name="Kohler A."/>
            <person name="Kuo A."/>
            <person name="Labutti K."/>
            <person name="Pangilinan J."/>
            <person name="Lipzen A."/>
            <person name="Riley R."/>
            <person name="Andreopoulos W."/>
            <person name="He G."/>
            <person name="Johnson J."/>
            <person name="Barry K.W."/>
            <person name="Grigoriev I.V."/>
            <person name="Nagy L."/>
            <person name="Hibbett D."/>
            <person name="Henrissat B."/>
            <person name="Matheny P.B."/>
            <person name="Labbe J."/>
            <person name="Martin F."/>
        </authorList>
    </citation>
    <scope>NUCLEOTIDE SEQUENCE</scope>
    <source>
        <strain evidence="1">HHB10654</strain>
    </source>
</reference>
<evidence type="ECO:0000313" key="1">
    <source>
        <dbReference type="EMBL" id="KAI0055118.1"/>
    </source>
</evidence>
<sequence length="653" mass="72242">MPARSTALGWPTLRIGSNSSPAAFGVLDAGPLHDNLDLLETDVECRGAVRLSDASDASESASPTPGLSESGWYKEEFTQEGSDEVTGGPDGRLCDAIESVLEQCLPATSSPGRLGVSLRQAVRARHQASVDVNQDPAIQALLRGRTRSGATFGLSGTPTSHPHPSPHSVIALPEPPNVVYIQEAAIPGGKRTIASDEGEDEGRLSKKLREFHPSEAEATNSMEHRNRRRRPRRRGGQDPDQVKDKACARSKRRMDQKLARKGSEKYQAQSGVSTRMLKVSSSGWMGVRTSLLTNAQMLSAWRMGDMNRLVAGFQKIPFRVPLCSQPSVEVRDEEGRMFFWRSDYSAAAMRLLQGFQEDAAKFVQACTPFPEGIIEKNSRGQHWFSICGHDRNNKTVPSLSEWHQKNAGPIEDFFRPGGWADNIRHFCLISQVLDQRLHPHRSRLGSSMVEAHFPGIAQRYRRCHQVIKDEYGIEPLFGLFYNFCLNAARPGVPRVFCQPHVDWKNIAIGVCLIFVYGENSFYHLYTTVLALKTVTGKFNHREKAWLVIWEAGIIVEVPPGIFVAYPSSLFYHFNLDPSSAIFVTTEDGLPPTLSTGTPLNGEDGRGSAVWFNQATMFQTAELGYNTVEDARSAGVDPTCNTEALISKQDCFPL</sequence>
<organism evidence="1 2">
    <name type="scientific">Artomyces pyxidatus</name>
    <dbReference type="NCBI Taxonomy" id="48021"/>
    <lineage>
        <taxon>Eukaryota</taxon>
        <taxon>Fungi</taxon>
        <taxon>Dikarya</taxon>
        <taxon>Basidiomycota</taxon>
        <taxon>Agaricomycotina</taxon>
        <taxon>Agaricomycetes</taxon>
        <taxon>Russulales</taxon>
        <taxon>Auriscalpiaceae</taxon>
        <taxon>Artomyces</taxon>
    </lineage>
</organism>
<dbReference type="EMBL" id="MU277310">
    <property type="protein sequence ID" value="KAI0055118.1"/>
    <property type="molecule type" value="Genomic_DNA"/>
</dbReference>